<evidence type="ECO:0000259" key="1">
    <source>
        <dbReference type="Pfam" id="PF18803"/>
    </source>
</evidence>
<dbReference type="Proteomes" id="UP001195769">
    <property type="component" value="Unassembled WGS sequence"/>
</dbReference>
<name>A0AAD4DV48_9AGAM</name>
<sequence length="870" mass="99803">MTTSLIQLVNPQKRENFLLELLRLDGHGNYIFDQICKGRDGCQEYPDYRCWDCFGTALYCKGCTLVRHQESPLHRLQHWIDEHFENTSLKSLSLRIQLSHHVGEHCYNPVSTAFHNDFVVLDTNGVHSVAVDFCGCETAQSLTTQLLCVQWFPATSLNPKTAGTFRLLYHFHILTFESKALAFECWQTLSRLSDNSGVNHPKDRYEALLQMIKEWWNLTLLKRFGCGHDIGGIDATQPGSCAVLCPACPQPSKNLPQGWEDTTPEKRWLYGIFVAIDANFCLARKNISSYTVDPGLSNGWSYFMEEKRYKTFLNEVSKQPQEKSTCINHNAVNLAEMKNSRGLAATGARTVDSRNESLQRHNFKRPCAVGDLQKGEKYMNMDYLFCSTMQYAKDLLYPNHIHFKCSDKSITFLVPKFHLPAHILACQITYSHNLIRGMGHTEAEAPERGWANINPVATHEMGLGSRCDTLDDHFGDFNWKKLTNLGVSLLRKLKVTIPECDQHHHNFLEFDNTRIEERPEEVSRWKIAIEEWEADMSMTNPFGATTTTMTQASVRLSLSQNEAEDLECGVDHSLHSEISPTVLISMGIGIEEEHPALIYMPLVSRIRTTCNSNSRAFEEKAHEINLLLPSKLKEHTLDAVCNERLCRFEWELHRGQSFNALDDLGHHLLLSNMCASAVIGKVECNVIEAADRYRRVRNTLKNLHETLGEHDWQEQAHVHSMSEGEAGQSEGNRMLSWIWKMHALQIEWCKARAHANCWMEEVQLLLEEMRYVREFLSWHATWWDEQADQRVELPAAEAEGIKGYARWQAVLRRNTWDAFMEMWSGFRHLNEGTINGRKEAYTCHRDHRSGFGLHGDSAEAGPDHRFNFGL</sequence>
<gene>
    <name evidence="2" type="ORF">F5891DRAFT_1130931</name>
</gene>
<dbReference type="GeneID" id="64658891"/>
<proteinExistence type="predicted"/>
<dbReference type="Pfam" id="PF18803">
    <property type="entry name" value="CxC2"/>
    <property type="match status" value="1"/>
</dbReference>
<evidence type="ECO:0000313" key="2">
    <source>
        <dbReference type="EMBL" id="KAG1894399.1"/>
    </source>
</evidence>
<protein>
    <recommendedName>
        <fullName evidence="1">CxC2-like cysteine cluster KDZ transposase-associated domain-containing protein</fullName>
    </recommendedName>
</protein>
<dbReference type="RefSeq" id="XP_041219975.1">
    <property type="nucleotide sequence ID" value="XM_041364593.1"/>
</dbReference>
<accession>A0AAD4DV48</accession>
<dbReference type="InterPro" id="IPR041457">
    <property type="entry name" value="CxC2_KDZ-assoc"/>
</dbReference>
<dbReference type="EMBL" id="JABBWK010000080">
    <property type="protein sequence ID" value="KAG1894399.1"/>
    <property type="molecule type" value="Genomic_DNA"/>
</dbReference>
<organism evidence="2 3">
    <name type="scientific">Suillus fuscotomentosus</name>
    <dbReference type="NCBI Taxonomy" id="1912939"/>
    <lineage>
        <taxon>Eukaryota</taxon>
        <taxon>Fungi</taxon>
        <taxon>Dikarya</taxon>
        <taxon>Basidiomycota</taxon>
        <taxon>Agaricomycotina</taxon>
        <taxon>Agaricomycetes</taxon>
        <taxon>Agaricomycetidae</taxon>
        <taxon>Boletales</taxon>
        <taxon>Suillineae</taxon>
        <taxon>Suillaceae</taxon>
        <taxon>Suillus</taxon>
    </lineage>
</organism>
<dbReference type="AlphaFoldDB" id="A0AAD4DV48"/>
<reference evidence="2" key="1">
    <citation type="journal article" date="2020" name="New Phytol.">
        <title>Comparative genomics reveals dynamic genome evolution in host specialist ectomycorrhizal fungi.</title>
        <authorList>
            <person name="Lofgren L.A."/>
            <person name="Nguyen N.H."/>
            <person name="Vilgalys R."/>
            <person name="Ruytinx J."/>
            <person name="Liao H.L."/>
            <person name="Branco S."/>
            <person name="Kuo A."/>
            <person name="LaButti K."/>
            <person name="Lipzen A."/>
            <person name="Andreopoulos W."/>
            <person name="Pangilinan J."/>
            <person name="Riley R."/>
            <person name="Hundley H."/>
            <person name="Na H."/>
            <person name="Barry K."/>
            <person name="Grigoriev I.V."/>
            <person name="Stajich J.E."/>
            <person name="Kennedy P.G."/>
        </authorList>
    </citation>
    <scope>NUCLEOTIDE SEQUENCE</scope>
    <source>
        <strain evidence="2">FC203</strain>
    </source>
</reference>
<keyword evidence="3" id="KW-1185">Reference proteome</keyword>
<evidence type="ECO:0000313" key="3">
    <source>
        <dbReference type="Proteomes" id="UP001195769"/>
    </source>
</evidence>
<dbReference type="Pfam" id="PF18758">
    <property type="entry name" value="KDZ"/>
    <property type="match status" value="1"/>
</dbReference>
<comment type="caution">
    <text evidence="2">The sequence shown here is derived from an EMBL/GenBank/DDBJ whole genome shotgun (WGS) entry which is preliminary data.</text>
</comment>
<feature type="domain" description="CxC2-like cysteine cluster KDZ transposase-associated" evidence="1">
    <location>
        <begin position="89"/>
        <end position="197"/>
    </location>
</feature>
<dbReference type="InterPro" id="IPR040521">
    <property type="entry name" value="KDZ"/>
</dbReference>